<feature type="non-terminal residue" evidence="2">
    <location>
        <position position="100"/>
    </location>
</feature>
<feature type="non-terminal residue" evidence="2">
    <location>
        <position position="1"/>
    </location>
</feature>
<accession>A0ABX0P6P9</accession>
<dbReference type="PROSITE" id="PS51208">
    <property type="entry name" value="AUTOTRANSPORTER"/>
    <property type="match status" value="1"/>
</dbReference>
<dbReference type="NCBIfam" id="TIGR01414">
    <property type="entry name" value="autotrans_barl"/>
    <property type="match status" value="1"/>
</dbReference>
<dbReference type="InterPro" id="IPR005546">
    <property type="entry name" value="Autotransporte_beta"/>
</dbReference>
<feature type="domain" description="Autotransporter" evidence="1">
    <location>
        <begin position="1"/>
        <end position="100"/>
    </location>
</feature>
<dbReference type="Gene3D" id="2.40.128.130">
    <property type="entry name" value="Autotransporter beta-domain"/>
    <property type="match status" value="1"/>
</dbReference>
<gene>
    <name evidence="2" type="ORF">F2P45_34695</name>
</gene>
<name>A0ABX0P6P9_9BURK</name>
<dbReference type="EMBL" id="WHJH01000317">
    <property type="protein sequence ID" value="NHZ94092.1"/>
    <property type="molecule type" value="Genomic_DNA"/>
</dbReference>
<dbReference type="Pfam" id="PF03797">
    <property type="entry name" value="Autotransporter"/>
    <property type="match status" value="1"/>
</dbReference>
<evidence type="ECO:0000313" key="2">
    <source>
        <dbReference type="EMBL" id="NHZ94092.1"/>
    </source>
</evidence>
<dbReference type="RefSeq" id="WP_166882747.1">
    <property type="nucleotide sequence ID" value="NZ_WHJH01000317.1"/>
</dbReference>
<evidence type="ECO:0000259" key="1">
    <source>
        <dbReference type="PROSITE" id="PS51208"/>
    </source>
</evidence>
<dbReference type="Proteomes" id="UP000609726">
    <property type="component" value="Unassembled WGS sequence"/>
</dbReference>
<sequence length="100" mass="10818">HNLDPNTDINWQLDAGANKTDATRTINFGGLTRVAGSDYRGMSLHAGTGIGRVVRLSEETNVTPSVRLDYTTVKNKAYTESGAGALNLIVGRQRAKQFIL</sequence>
<proteinExistence type="predicted"/>
<dbReference type="SUPFAM" id="SSF103515">
    <property type="entry name" value="Autotransporter"/>
    <property type="match status" value="1"/>
</dbReference>
<evidence type="ECO:0000313" key="3">
    <source>
        <dbReference type="Proteomes" id="UP000609726"/>
    </source>
</evidence>
<keyword evidence="3" id="KW-1185">Reference proteome</keyword>
<organism evidence="2 3">
    <name type="scientific">Massilia mucilaginosa</name>
    <dbReference type="NCBI Taxonomy" id="2609282"/>
    <lineage>
        <taxon>Bacteria</taxon>
        <taxon>Pseudomonadati</taxon>
        <taxon>Pseudomonadota</taxon>
        <taxon>Betaproteobacteria</taxon>
        <taxon>Burkholderiales</taxon>
        <taxon>Oxalobacteraceae</taxon>
        <taxon>Telluria group</taxon>
        <taxon>Massilia</taxon>
    </lineage>
</organism>
<reference evidence="2 3" key="1">
    <citation type="submission" date="2019-10" db="EMBL/GenBank/DDBJ databases">
        <title>Taxonomy of Antarctic Massilia spp.: description of Massilia rubra sp. nov., Massilia aquatica sp. nov., Massilia mucilaginosa sp. nov., Massilia frigida sp. nov. isolated from streams, lakes and regoliths.</title>
        <authorList>
            <person name="Holochova P."/>
            <person name="Sedlacek I."/>
            <person name="Kralova S."/>
            <person name="Maslanova I."/>
            <person name="Busse H.-J."/>
            <person name="Stankova E."/>
            <person name="Vrbovska V."/>
            <person name="Kovarovic V."/>
            <person name="Bartak M."/>
            <person name="Svec P."/>
            <person name="Pantucek R."/>
        </authorList>
    </citation>
    <scope>NUCLEOTIDE SEQUENCE [LARGE SCALE GENOMIC DNA]</scope>
    <source>
        <strain evidence="2 3">CCM 8733</strain>
    </source>
</reference>
<protein>
    <submittedName>
        <fullName evidence="2">Autotransporter domain-containing protein</fullName>
    </submittedName>
</protein>
<dbReference type="InterPro" id="IPR006315">
    <property type="entry name" value="OM_autotransptr_brl_dom"/>
</dbReference>
<dbReference type="InterPro" id="IPR036709">
    <property type="entry name" value="Autotransporte_beta_dom_sf"/>
</dbReference>
<comment type="caution">
    <text evidence="2">The sequence shown here is derived from an EMBL/GenBank/DDBJ whole genome shotgun (WGS) entry which is preliminary data.</text>
</comment>